<feature type="compositionally biased region" description="Polar residues" evidence="1">
    <location>
        <begin position="1102"/>
        <end position="1127"/>
    </location>
</feature>
<feature type="region of interest" description="Disordered" evidence="1">
    <location>
        <begin position="124"/>
        <end position="162"/>
    </location>
</feature>
<proteinExistence type="predicted"/>
<gene>
    <name evidence="2" type="ORF">KPH14_012390</name>
</gene>
<name>A0AAD9VNE3_9HYME</name>
<feature type="compositionally biased region" description="Polar residues" evidence="1">
    <location>
        <begin position="935"/>
        <end position="945"/>
    </location>
</feature>
<feature type="compositionally biased region" description="Low complexity" evidence="1">
    <location>
        <begin position="978"/>
        <end position="988"/>
    </location>
</feature>
<feature type="compositionally biased region" description="Basic and acidic residues" evidence="1">
    <location>
        <begin position="267"/>
        <end position="283"/>
    </location>
</feature>
<feature type="compositionally biased region" description="Basic and acidic residues" evidence="1">
    <location>
        <begin position="1084"/>
        <end position="1096"/>
    </location>
</feature>
<reference evidence="2" key="2">
    <citation type="journal article" date="2023" name="Commun. Biol.">
        <title>Intrasexual cuticular hydrocarbon dimorphism in a wasp sheds light on hydrocarbon biosynthesis genes in Hymenoptera.</title>
        <authorList>
            <person name="Moris V.C."/>
            <person name="Podsiadlowski L."/>
            <person name="Martin S."/>
            <person name="Oeyen J.P."/>
            <person name="Donath A."/>
            <person name="Petersen M."/>
            <person name="Wilbrandt J."/>
            <person name="Misof B."/>
            <person name="Liedtke D."/>
            <person name="Thamm M."/>
            <person name="Scheiner R."/>
            <person name="Schmitt T."/>
            <person name="Niehuis O."/>
        </authorList>
    </citation>
    <scope>NUCLEOTIDE SEQUENCE</scope>
    <source>
        <strain evidence="2">GBR_01_08_01A</strain>
    </source>
</reference>
<feature type="compositionally biased region" description="Polar residues" evidence="1">
    <location>
        <begin position="754"/>
        <end position="776"/>
    </location>
</feature>
<feature type="compositionally biased region" description="Basic and acidic residues" evidence="1">
    <location>
        <begin position="633"/>
        <end position="643"/>
    </location>
</feature>
<feature type="region of interest" description="Disordered" evidence="1">
    <location>
        <begin position="857"/>
        <end position="878"/>
    </location>
</feature>
<evidence type="ECO:0000313" key="3">
    <source>
        <dbReference type="Proteomes" id="UP001258017"/>
    </source>
</evidence>
<dbReference type="EMBL" id="JAIFRP010000062">
    <property type="protein sequence ID" value="KAK2580112.1"/>
    <property type="molecule type" value="Genomic_DNA"/>
</dbReference>
<organism evidence="2 3">
    <name type="scientific">Odynerus spinipes</name>
    <dbReference type="NCBI Taxonomy" id="1348599"/>
    <lineage>
        <taxon>Eukaryota</taxon>
        <taxon>Metazoa</taxon>
        <taxon>Ecdysozoa</taxon>
        <taxon>Arthropoda</taxon>
        <taxon>Hexapoda</taxon>
        <taxon>Insecta</taxon>
        <taxon>Pterygota</taxon>
        <taxon>Neoptera</taxon>
        <taxon>Endopterygota</taxon>
        <taxon>Hymenoptera</taxon>
        <taxon>Apocrita</taxon>
        <taxon>Aculeata</taxon>
        <taxon>Vespoidea</taxon>
        <taxon>Vespidae</taxon>
        <taxon>Eumeninae</taxon>
        <taxon>Odynerus</taxon>
    </lineage>
</organism>
<feature type="region of interest" description="Disordered" evidence="1">
    <location>
        <begin position="540"/>
        <end position="776"/>
    </location>
</feature>
<feature type="region of interest" description="Disordered" evidence="1">
    <location>
        <begin position="478"/>
        <end position="512"/>
    </location>
</feature>
<feature type="region of interest" description="Disordered" evidence="1">
    <location>
        <begin position="1"/>
        <end position="34"/>
    </location>
</feature>
<feature type="compositionally biased region" description="Basic and acidic residues" evidence="1">
    <location>
        <begin position="1"/>
        <end position="10"/>
    </location>
</feature>
<evidence type="ECO:0000313" key="2">
    <source>
        <dbReference type="EMBL" id="KAK2580112.1"/>
    </source>
</evidence>
<comment type="caution">
    <text evidence="2">The sequence shown here is derived from an EMBL/GenBank/DDBJ whole genome shotgun (WGS) entry which is preliminary data.</text>
</comment>
<feature type="compositionally biased region" description="Polar residues" evidence="1">
    <location>
        <begin position="55"/>
        <end position="76"/>
    </location>
</feature>
<evidence type="ECO:0000256" key="1">
    <source>
        <dbReference type="SAM" id="MobiDB-lite"/>
    </source>
</evidence>
<feature type="compositionally biased region" description="Low complexity" evidence="1">
    <location>
        <begin position="598"/>
        <end position="615"/>
    </location>
</feature>
<feature type="region of interest" description="Disordered" evidence="1">
    <location>
        <begin position="55"/>
        <end position="85"/>
    </location>
</feature>
<feature type="compositionally biased region" description="Low complexity" evidence="1">
    <location>
        <begin position="947"/>
        <end position="970"/>
    </location>
</feature>
<dbReference type="Proteomes" id="UP001258017">
    <property type="component" value="Unassembled WGS sequence"/>
</dbReference>
<reference evidence="2" key="1">
    <citation type="submission" date="2021-08" db="EMBL/GenBank/DDBJ databases">
        <authorList>
            <person name="Misof B."/>
            <person name="Oliver O."/>
            <person name="Podsiadlowski L."/>
            <person name="Donath A."/>
            <person name="Peters R."/>
            <person name="Mayer C."/>
            <person name="Rust J."/>
            <person name="Gunkel S."/>
            <person name="Lesny P."/>
            <person name="Martin S."/>
            <person name="Oeyen J.P."/>
            <person name="Petersen M."/>
            <person name="Panagiotis P."/>
            <person name="Wilbrandt J."/>
            <person name="Tanja T."/>
        </authorList>
    </citation>
    <scope>NUCLEOTIDE SEQUENCE</scope>
    <source>
        <strain evidence="2">GBR_01_08_01A</strain>
        <tissue evidence="2">Thorax + abdomen</tissue>
    </source>
</reference>
<feature type="compositionally biased region" description="Basic and acidic residues" evidence="1">
    <location>
        <begin position="563"/>
        <end position="574"/>
    </location>
</feature>
<feature type="region of interest" description="Disordered" evidence="1">
    <location>
        <begin position="1066"/>
        <end position="1128"/>
    </location>
</feature>
<feature type="compositionally biased region" description="Polar residues" evidence="1">
    <location>
        <begin position="19"/>
        <end position="34"/>
    </location>
</feature>
<accession>A0AAD9VNE3</accession>
<keyword evidence="3" id="KW-1185">Reference proteome</keyword>
<feature type="region of interest" description="Disordered" evidence="1">
    <location>
        <begin position="262"/>
        <end position="320"/>
    </location>
</feature>
<protein>
    <submittedName>
        <fullName evidence="2">Uncharacterized protein</fullName>
    </submittedName>
</protein>
<feature type="compositionally biased region" description="Basic and acidic residues" evidence="1">
    <location>
        <begin position="586"/>
        <end position="597"/>
    </location>
</feature>
<feature type="region of interest" description="Disordered" evidence="1">
    <location>
        <begin position="186"/>
        <end position="219"/>
    </location>
</feature>
<sequence>MAPGPDHRQEPVAPDKSNTENSRTEIGNESATESAILATTETLVPQSINLEVTGTRIETISEPTNGQGTTLNSGSDSKQEEPATLSTLNEGELRALLDEAITYKCPKDREGKSNLFKELLQEAEADETEEGRRVVTNSRCLPGSTRRRHKRDSVSERLTHGGSLQNLAQPIASEFDSSFAYLTSGSSHTYGGGKKKNKKYTGPSVSAREREGGSLPSNVNASHSLASLANLDLIFDKKKGFSEERAAYDWTNKEKLKSLDKSLSVTSKKEEKEKDKKDNKRDSISGLCESESELREKKSSKGKYGTNEMLESDNPPPEYKSDYTVIDLSDVEVGAISERNVGSTVSGVQQRPHSLDAEDEGTEMKIIEPRRQFVARATVDIAQTPIDATIKFPICEHNSKQDKSKISVNGTEVTGALPLQIYNSAKCVIGGTGSTTNSSQGKGISSLCSMMPASWQIQNNAIELPRCTTQYAIMKDATSSGEKKSLDENGNAVQGYNGERKKRGKKHTQEPNVIVYNAESVVGHRNEDIDSLLNFIESKESKGKKNKAGNPVRVKSSSGTKPRAREKDSKREQLPAKLQKSNSLEEISKTKLEDLTTEKSVSSSGTSSISSQHSTINVALRRAKQRSTGDPTVDCRGDRRSWGTEEGQSIYCNDTGDDYASRRNSNKKVNPEPETEPDFLIVTKKKKTKKQRRSSSGSRAQNLSTAGSYLQNTRGFSNEYRAPLSPEHRRKSASSMPPSDKSDSSDLDSVHSLPVTSNTSKHNMSKTATSSGGTPQASYADIARMATMNMSHNSILNMPVMVPSMLNTASWPRVPPKTPSEPDKVPQDYYPSLDELQHSDRKTKQHGFTHSNHVHNVGLTFEKPPSPTLSKIKNSADRKKAEAQEEAINKNMQVFKYVQDIEKMQHSLTQNEQKHANLINCNPHPNESTTNFVQPKLNNTTSGNPFDSDNNNPNYVNNNKDVVANAKVNNPRTRRSYSQSNQNSQNQQEELHYRKTGYQCQDDNVKKVHNTNSSAAYCEIKVCATETIIDDNETQKHKGSNNPKPVQDTHTVNVASVTAPVKVEKMVKSGKEQSKSGNVLSQDTKQDNQDDNENKKTKPLVTATTENEQMQKSIETQGSTKKNNASSRPAVILLDETSDFTKGSDLPTELTFGFEINELLLSEDSEETPPANPAFPPLIQPLLNKPPPNFDRPPPPLYDKHVRYDKFPPNFHMQSPNAHVAQQPVHSVMVPSLTYIGYPTRFPPPMFSPPPPPPPPGIMEKYNHQPKEDFSMLYVAPEEDVNIQNYNHDKIVSFVGLAWDAVMRETAETGRIQYYNSGQ</sequence>
<feature type="region of interest" description="Disordered" evidence="1">
    <location>
        <begin position="935"/>
        <end position="991"/>
    </location>
</feature>
<feature type="compositionally biased region" description="Basic residues" evidence="1">
    <location>
        <begin position="683"/>
        <end position="693"/>
    </location>
</feature>
<feature type="compositionally biased region" description="Polar residues" evidence="1">
    <location>
        <begin position="694"/>
        <end position="716"/>
    </location>
</feature>